<dbReference type="Gene3D" id="3.30.930.10">
    <property type="entry name" value="Bira Bifunctional Protein, Domain 2"/>
    <property type="match status" value="1"/>
</dbReference>
<dbReference type="PROSITE" id="PS51733">
    <property type="entry name" value="BPL_LPL_CATALYTIC"/>
    <property type="match status" value="1"/>
</dbReference>
<dbReference type="OrthoDB" id="19908at2759"/>
<dbReference type="GO" id="GO:0009249">
    <property type="term" value="P:protein lipoylation"/>
    <property type="evidence" value="ECO:0007669"/>
    <property type="project" value="InterPro"/>
</dbReference>
<dbReference type="EMBL" id="JAMYWD010000009">
    <property type="protein sequence ID" value="KAJ4961052.1"/>
    <property type="molecule type" value="Genomic_DNA"/>
</dbReference>
<evidence type="ECO:0000313" key="11">
    <source>
        <dbReference type="Proteomes" id="UP001141806"/>
    </source>
</evidence>
<sequence length="226" mass="25418">MRGQRSLEVLKMGTVNYLEALKLQEKLVSDRKLGKITDTLLSLQHPPTYTLGKRRTYHNLLVPEVELQSMGAELHYTERGGDITFHGPHQAILYPIIYLRDIGLGPRKYVENLELMMIELASLYGVQAHAGKKGETGVWVGNQKIGAIGVKISSGFTSHGLAFNIDPDLNYFKHIVPCGIVDKGVTSLKRETNMVLPSEEIIHDQLISCFARIFGYMNIIYNDTYQ</sequence>
<evidence type="ECO:0000313" key="10">
    <source>
        <dbReference type="EMBL" id="KAJ4961052.1"/>
    </source>
</evidence>
<dbReference type="PROSITE" id="PS01313">
    <property type="entry name" value="LIPB"/>
    <property type="match status" value="1"/>
</dbReference>
<comment type="similarity">
    <text evidence="2">Belongs to the LipB family.</text>
</comment>
<dbReference type="HAMAP" id="MF_00013">
    <property type="entry name" value="LipB"/>
    <property type="match status" value="1"/>
</dbReference>
<protein>
    <recommendedName>
        <fullName evidence="3">lipoyl(octanoyl) transferase</fullName>
        <ecNumber evidence="3">2.3.1.181</ecNumber>
    </recommendedName>
</protein>
<dbReference type="CDD" id="cd16444">
    <property type="entry name" value="LipB"/>
    <property type="match status" value="1"/>
</dbReference>
<name>A0A9Q0K329_9MAGN</name>
<dbReference type="NCBIfam" id="NF010925">
    <property type="entry name" value="PRK14345.1"/>
    <property type="match status" value="1"/>
</dbReference>
<evidence type="ECO:0000256" key="5">
    <source>
        <dbReference type="ARBA" id="ARBA00023315"/>
    </source>
</evidence>
<dbReference type="InterPro" id="IPR020605">
    <property type="entry name" value="Octanoyltransferase_CS"/>
</dbReference>
<comment type="caution">
    <text evidence="10">The sequence shown here is derived from an EMBL/GenBank/DDBJ whole genome shotgun (WGS) entry which is preliminary data.</text>
</comment>
<dbReference type="GO" id="GO:0033819">
    <property type="term" value="F:lipoyl(octanoyl) transferase activity"/>
    <property type="evidence" value="ECO:0007669"/>
    <property type="project" value="UniProtKB-EC"/>
</dbReference>
<evidence type="ECO:0000256" key="7">
    <source>
        <dbReference type="PIRSR" id="PIRSR016262-2"/>
    </source>
</evidence>
<dbReference type="PIRSF" id="PIRSF016262">
    <property type="entry name" value="LPLase"/>
    <property type="match status" value="1"/>
</dbReference>
<dbReference type="EC" id="2.3.1.181" evidence="3"/>
<keyword evidence="4" id="KW-0808">Transferase</keyword>
<dbReference type="Pfam" id="PF21948">
    <property type="entry name" value="LplA-B_cat"/>
    <property type="match status" value="1"/>
</dbReference>
<dbReference type="FunFam" id="3.30.930.10:FF:000063">
    <property type="entry name" value="Octanoyltransferase LIP2, mitochondrial"/>
    <property type="match status" value="1"/>
</dbReference>
<dbReference type="PANTHER" id="PTHR10993">
    <property type="entry name" value="OCTANOYLTRANSFERASE"/>
    <property type="match status" value="1"/>
</dbReference>
<dbReference type="InterPro" id="IPR045864">
    <property type="entry name" value="aa-tRNA-synth_II/BPL/LPL"/>
</dbReference>
<organism evidence="10 11">
    <name type="scientific">Protea cynaroides</name>
    <dbReference type="NCBI Taxonomy" id="273540"/>
    <lineage>
        <taxon>Eukaryota</taxon>
        <taxon>Viridiplantae</taxon>
        <taxon>Streptophyta</taxon>
        <taxon>Embryophyta</taxon>
        <taxon>Tracheophyta</taxon>
        <taxon>Spermatophyta</taxon>
        <taxon>Magnoliopsida</taxon>
        <taxon>Proteales</taxon>
        <taxon>Proteaceae</taxon>
        <taxon>Protea</taxon>
    </lineage>
</organism>
<reference evidence="10" key="1">
    <citation type="journal article" date="2023" name="Plant J.">
        <title>The genome of the king protea, Protea cynaroides.</title>
        <authorList>
            <person name="Chang J."/>
            <person name="Duong T.A."/>
            <person name="Schoeman C."/>
            <person name="Ma X."/>
            <person name="Roodt D."/>
            <person name="Barker N."/>
            <person name="Li Z."/>
            <person name="Van de Peer Y."/>
            <person name="Mizrachi E."/>
        </authorList>
    </citation>
    <scope>NUCLEOTIDE SEQUENCE</scope>
    <source>
        <tissue evidence="10">Young leaves</tissue>
    </source>
</reference>
<feature type="binding site" evidence="7">
    <location>
        <begin position="160"/>
        <end position="162"/>
    </location>
    <ligand>
        <name>substrate</name>
    </ligand>
</feature>
<feature type="active site" description="Acyl-thioester intermediate" evidence="6">
    <location>
        <position position="178"/>
    </location>
</feature>
<evidence type="ECO:0000256" key="3">
    <source>
        <dbReference type="ARBA" id="ARBA00012334"/>
    </source>
</evidence>
<comment type="pathway">
    <text evidence="1">Protein modification; protein lipoylation via endogenous pathway; protein N(6)-(lipoyl)lysine from octanoyl-[acyl-carrier-protein]: step 1/2.</text>
</comment>
<dbReference type="NCBIfam" id="TIGR00214">
    <property type="entry name" value="lipB"/>
    <property type="match status" value="1"/>
</dbReference>
<dbReference type="PANTHER" id="PTHR10993:SF15">
    <property type="entry name" value="OCTANOYLTRANSFERASE LIP2, MITOCHONDRIAL"/>
    <property type="match status" value="1"/>
</dbReference>
<evidence type="ECO:0000256" key="6">
    <source>
        <dbReference type="PIRSR" id="PIRSR016262-1"/>
    </source>
</evidence>
<feature type="domain" description="BPL/LPL catalytic" evidence="9">
    <location>
        <begin position="34"/>
        <end position="218"/>
    </location>
</feature>
<keyword evidence="11" id="KW-1185">Reference proteome</keyword>
<feature type="binding site" evidence="7">
    <location>
        <begin position="79"/>
        <end position="86"/>
    </location>
    <ligand>
        <name>substrate</name>
    </ligand>
</feature>
<proteinExistence type="inferred from homology"/>
<evidence type="ECO:0000259" key="9">
    <source>
        <dbReference type="PROSITE" id="PS51733"/>
    </source>
</evidence>
<evidence type="ECO:0000256" key="1">
    <source>
        <dbReference type="ARBA" id="ARBA00004821"/>
    </source>
</evidence>
<dbReference type="Proteomes" id="UP001141806">
    <property type="component" value="Unassembled WGS sequence"/>
</dbReference>
<feature type="site" description="Lowers pKa of active site Cys" evidence="8">
    <location>
        <position position="144"/>
    </location>
</feature>
<dbReference type="InterPro" id="IPR000544">
    <property type="entry name" value="Octanoyltransferase"/>
</dbReference>
<evidence type="ECO:0000256" key="2">
    <source>
        <dbReference type="ARBA" id="ARBA00007907"/>
    </source>
</evidence>
<feature type="binding site" evidence="7">
    <location>
        <begin position="147"/>
        <end position="149"/>
    </location>
    <ligand>
        <name>substrate</name>
    </ligand>
</feature>
<evidence type="ECO:0000256" key="4">
    <source>
        <dbReference type="ARBA" id="ARBA00022679"/>
    </source>
</evidence>
<dbReference type="AlphaFoldDB" id="A0A9Q0K329"/>
<evidence type="ECO:0000256" key="8">
    <source>
        <dbReference type="PIRSR" id="PIRSR016262-3"/>
    </source>
</evidence>
<dbReference type="InterPro" id="IPR004143">
    <property type="entry name" value="BPL_LPL_catalytic"/>
</dbReference>
<gene>
    <name evidence="10" type="ORF">NE237_020962</name>
</gene>
<dbReference type="SUPFAM" id="SSF55681">
    <property type="entry name" value="Class II aaRS and biotin synthetases"/>
    <property type="match status" value="1"/>
</dbReference>
<accession>A0A9Q0K329</accession>
<keyword evidence="5" id="KW-0012">Acyltransferase</keyword>